<proteinExistence type="predicted"/>
<dbReference type="Pfam" id="PF20696">
    <property type="entry name" value="UbiD_C"/>
    <property type="match status" value="1"/>
</dbReference>
<protein>
    <submittedName>
        <fullName evidence="4">Beta subunit of phenylphosphate carboxylase</fullName>
    </submittedName>
</protein>
<dbReference type="SUPFAM" id="SSF50475">
    <property type="entry name" value="FMN-binding split barrel"/>
    <property type="match status" value="1"/>
</dbReference>
<dbReference type="InterPro" id="IPR002830">
    <property type="entry name" value="UbiD"/>
</dbReference>
<dbReference type="GO" id="GO:0005737">
    <property type="term" value="C:cytoplasm"/>
    <property type="evidence" value="ECO:0007669"/>
    <property type="project" value="TreeGrafter"/>
</dbReference>
<accession>A0A445N117</accession>
<name>A0A445N117_9BACT</name>
<dbReference type="PANTHER" id="PTHR30108:SF17">
    <property type="entry name" value="FERULIC ACID DECARBOXYLASE 1"/>
    <property type="match status" value="1"/>
</dbReference>
<dbReference type="InterPro" id="IPR048304">
    <property type="entry name" value="UbiD_Rift_dom"/>
</dbReference>
<dbReference type="InterPro" id="IPR049381">
    <property type="entry name" value="UbiD-like_C"/>
</dbReference>
<reference evidence="4" key="1">
    <citation type="submission" date="2018-01" db="EMBL/GenBank/DDBJ databases">
        <authorList>
            <person name="Regsiter A."/>
            <person name="William W."/>
        </authorList>
    </citation>
    <scope>NUCLEOTIDE SEQUENCE</scope>
    <source>
        <strain evidence="4">TRIP AH-1</strain>
    </source>
</reference>
<dbReference type="GO" id="GO:0033494">
    <property type="term" value="P:ferulate metabolic process"/>
    <property type="evidence" value="ECO:0007669"/>
    <property type="project" value="TreeGrafter"/>
</dbReference>
<dbReference type="SUPFAM" id="SSF143968">
    <property type="entry name" value="UbiD C-terminal domain-like"/>
    <property type="match status" value="1"/>
</dbReference>
<dbReference type="GO" id="GO:0046281">
    <property type="term" value="P:cinnamic acid catabolic process"/>
    <property type="evidence" value="ECO:0007669"/>
    <property type="project" value="TreeGrafter"/>
</dbReference>
<dbReference type="GO" id="GO:0016831">
    <property type="term" value="F:carboxy-lyase activity"/>
    <property type="evidence" value="ECO:0007669"/>
    <property type="project" value="InterPro"/>
</dbReference>
<sequence>MAYNDMREWMATLEKEGMLSKVSCEVDWNREIGAVVRRVINQKGPALLFDNIKDHEKTFCRKLFTNSLGSRERVALAVGSAKDTPFSEITRTIKDRIARPSDVKVIDKGPVKENILKGEDIDLYQIPVPHWRPQDGGRYINTSCSVVTRNPDTGILNIGTYRGQIVDKDKIGVLLALTQHWGHHFTKYKEKGKEMPVAVVYGWDPTMLMMASAPLLHPGCSEYEYISSLRQEPCELVRCETNDLLVPASAEIVIEGLISPDPSTFITEGPFSEYTGYMGGMAAPRPNIKVTCITHRDDPIYRGTMEGATPHSWSESAWYTPPCFCAATWNLLETVGVPGVLDVWANNVTENTITMVRIKKHYRGHAKQVANAIWGSGIANYAGKIVIVVDDDIDIHDHEEVDWAISYRMNADMNKLLIFPGTFGSMLDPSVPLSQRNVVKYGQGKWSRVLVDATINWELEPEMQYGDERYPPLATTIEPEDENKVKLRWQEYGIKI</sequence>
<dbReference type="EMBL" id="OJIN01000206">
    <property type="protein sequence ID" value="SPD75448.1"/>
    <property type="molecule type" value="Genomic_DNA"/>
</dbReference>
<organism evidence="4">
    <name type="scientific">uncultured Desulfobacterium sp</name>
    <dbReference type="NCBI Taxonomy" id="201089"/>
    <lineage>
        <taxon>Bacteria</taxon>
        <taxon>Pseudomonadati</taxon>
        <taxon>Thermodesulfobacteriota</taxon>
        <taxon>Desulfobacteria</taxon>
        <taxon>Desulfobacterales</taxon>
        <taxon>Desulfobacteriaceae</taxon>
        <taxon>Desulfobacterium</taxon>
        <taxon>environmental samples</taxon>
    </lineage>
</organism>
<evidence type="ECO:0000313" key="4">
    <source>
        <dbReference type="EMBL" id="SPD75448.1"/>
    </source>
</evidence>
<feature type="domain" description="3-octaprenyl-4-hydroxybenzoate carboxy-lyase-like Rift-related" evidence="1">
    <location>
        <begin position="107"/>
        <end position="307"/>
    </location>
</feature>
<feature type="domain" description="3-octaprenyl-4-hydroxybenzoate carboxy-lyase-like C-terminal" evidence="3">
    <location>
        <begin position="327"/>
        <end position="453"/>
    </location>
</feature>
<dbReference type="Pfam" id="PF20695">
    <property type="entry name" value="UbiD_N"/>
    <property type="match status" value="1"/>
</dbReference>
<evidence type="ECO:0000259" key="1">
    <source>
        <dbReference type="Pfam" id="PF01977"/>
    </source>
</evidence>
<evidence type="ECO:0000259" key="2">
    <source>
        <dbReference type="Pfam" id="PF20695"/>
    </source>
</evidence>
<feature type="domain" description="3-octaprenyl-4-hydroxybenzoate carboxy-lyase-like N-terminal" evidence="2">
    <location>
        <begin position="11"/>
        <end position="91"/>
    </location>
</feature>
<dbReference type="InterPro" id="IPR049383">
    <property type="entry name" value="UbiD-like_N"/>
</dbReference>
<dbReference type="AlphaFoldDB" id="A0A445N117"/>
<dbReference type="NCBIfam" id="TIGR00148">
    <property type="entry name" value="UbiD family decarboxylase"/>
    <property type="match status" value="1"/>
</dbReference>
<gene>
    <name evidence="4" type="ORF">PITCH_A620002</name>
</gene>
<dbReference type="PANTHER" id="PTHR30108">
    <property type="entry name" value="3-OCTAPRENYL-4-HYDROXYBENZOATE CARBOXY-LYASE-RELATED"/>
    <property type="match status" value="1"/>
</dbReference>
<evidence type="ECO:0000259" key="3">
    <source>
        <dbReference type="Pfam" id="PF20696"/>
    </source>
</evidence>
<dbReference type="Pfam" id="PF01977">
    <property type="entry name" value="UbiD"/>
    <property type="match status" value="1"/>
</dbReference>
<dbReference type="Gene3D" id="3.40.1670.10">
    <property type="entry name" value="UbiD C-terminal domain-like"/>
    <property type="match status" value="1"/>
</dbReference>